<feature type="binding site" evidence="20">
    <location>
        <position position="440"/>
    </location>
    <ligand>
        <name>acetyl-CoA</name>
        <dbReference type="ChEBI" id="CHEBI:57288"/>
    </ligand>
</feature>
<dbReference type="NCBIfam" id="NF010934">
    <property type="entry name" value="PRK14354.1"/>
    <property type="match status" value="1"/>
</dbReference>
<dbReference type="CDD" id="cd03353">
    <property type="entry name" value="LbH_GlmU_C"/>
    <property type="match status" value="1"/>
</dbReference>
<dbReference type="AlphaFoldDB" id="A0A1U9K353"/>
<evidence type="ECO:0000256" key="6">
    <source>
        <dbReference type="ARBA" id="ARBA00022490"/>
    </source>
</evidence>
<comment type="cofactor">
    <cofactor evidence="20">
        <name>Mg(2+)</name>
        <dbReference type="ChEBI" id="CHEBI:18420"/>
    </cofactor>
    <text evidence="20">Binds 1 Mg(2+) ion per subunit.</text>
</comment>
<keyword evidence="23" id="KW-1185">Reference proteome</keyword>
<dbReference type="GO" id="GO:0000287">
    <property type="term" value="F:magnesium ion binding"/>
    <property type="evidence" value="ECO:0007669"/>
    <property type="project" value="UniProtKB-UniRule"/>
</dbReference>
<feature type="region of interest" description="N-acetyltransferase" evidence="20">
    <location>
        <begin position="252"/>
        <end position="464"/>
    </location>
</feature>
<dbReference type="InterPro" id="IPR001451">
    <property type="entry name" value="Hexapep"/>
</dbReference>
<keyword evidence="16 20" id="KW-0961">Cell wall biogenesis/degradation</keyword>
<comment type="similarity">
    <text evidence="5 20">In the N-terminal section; belongs to the N-acetylglucosamine-1-phosphate uridyltransferase family.</text>
</comment>
<dbReference type="PANTHER" id="PTHR43584">
    <property type="entry name" value="NUCLEOTIDYL TRANSFERASE"/>
    <property type="match status" value="1"/>
</dbReference>
<dbReference type="UniPathway" id="UPA00973"/>
<protein>
    <recommendedName>
        <fullName evidence="20">Bifunctional protein GlmU</fullName>
    </recommendedName>
    <domain>
        <recommendedName>
            <fullName evidence="20">UDP-N-acetylglucosamine pyrophosphorylase</fullName>
            <ecNumber evidence="20">2.7.7.23</ecNumber>
        </recommendedName>
        <alternativeName>
            <fullName evidence="20">N-acetylglucosamine-1-phosphate uridyltransferase</fullName>
        </alternativeName>
    </domain>
    <domain>
        <recommendedName>
            <fullName evidence="20">Glucosamine-1-phosphate N-acetyltransferase</fullName>
            <ecNumber evidence="20">2.3.1.157</ecNumber>
        </recommendedName>
    </domain>
</protein>
<proteinExistence type="inferred from homology"/>
<keyword evidence="10 20" id="KW-0677">Repeat</keyword>
<dbReference type="InterPro" id="IPR050065">
    <property type="entry name" value="GlmU-like"/>
</dbReference>
<dbReference type="GO" id="GO:0071555">
    <property type="term" value="P:cell wall organization"/>
    <property type="evidence" value="ECO:0007669"/>
    <property type="project" value="UniProtKB-KW"/>
</dbReference>
<dbReference type="InterPro" id="IPR038009">
    <property type="entry name" value="GlmU_C_LbH"/>
</dbReference>
<dbReference type="PANTHER" id="PTHR43584:SF3">
    <property type="entry name" value="BIFUNCTIONAL PROTEIN GLMU"/>
    <property type="match status" value="1"/>
</dbReference>
<evidence type="ECO:0000256" key="16">
    <source>
        <dbReference type="ARBA" id="ARBA00023316"/>
    </source>
</evidence>
<feature type="binding site" evidence="20">
    <location>
        <position position="140"/>
    </location>
    <ligand>
        <name>UDP-N-acetyl-alpha-D-glucosamine</name>
        <dbReference type="ChEBI" id="CHEBI:57705"/>
    </ligand>
</feature>
<dbReference type="Pfam" id="PF00483">
    <property type="entry name" value="NTP_transferase"/>
    <property type="match status" value="1"/>
</dbReference>
<comment type="caution">
    <text evidence="20">Lacks conserved residue(s) required for the propagation of feature annotation.</text>
</comment>
<dbReference type="SUPFAM" id="SSF53448">
    <property type="entry name" value="Nucleotide-diphospho-sugar transferases"/>
    <property type="match status" value="1"/>
</dbReference>
<dbReference type="GO" id="GO:0003977">
    <property type="term" value="F:UDP-N-acetylglucosamine diphosphorylase activity"/>
    <property type="evidence" value="ECO:0007669"/>
    <property type="project" value="UniProtKB-UniRule"/>
</dbReference>
<comment type="function">
    <text evidence="19 20">Catalyzes the last two sequential reactions in the de novo biosynthetic pathway for UDP-N-acetylglucosamine (UDP-GlcNAc). The C-terminal domain catalyzes the transfer of acetyl group from acetyl coenzyme A to glucosamine-1-phosphate (GlcN-1-P) to produce N-acetylglucosamine-1-phosphate (GlcNAc-1-P), which is converted into UDP-GlcNAc by the transfer of uridine 5-monophosphate (from uridine 5-triphosphate), a reaction catalyzed by the N-terminal domain.</text>
</comment>
<evidence type="ECO:0000256" key="10">
    <source>
        <dbReference type="ARBA" id="ARBA00022737"/>
    </source>
</evidence>
<feature type="binding site" evidence="20">
    <location>
        <position position="377"/>
    </location>
    <ligand>
        <name>UDP-N-acetyl-alpha-D-glucosamine</name>
        <dbReference type="ChEBI" id="CHEBI:57705"/>
    </ligand>
</feature>
<reference evidence="22 23" key="1">
    <citation type="journal article" date="2015" name="Int. J. Syst. Evol. Microbiol.">
        <title>Novibacillus thermophilus gen. nov., sp. nov., a Gram-staining-negative and moderately thermophilic member of the family Thermoactinomycetaceae.</title>
        <authorList>
            <person name="Yang G."/>
            <person name="Chen J."/>
            <person name="Zhou S."/>
        </authorList>
    </citation>
    <scope>NUCLEOTIDE SEQUENCE [LARGE SCALE GENOMIC DNA]</scope>
    <source>
        <strain evidence="22 23">SG-1</strain>
    </source>
</reference>
<keyword evidence="13 20" id="KW-0573">Peptidoglycan synthesis</keyword>
<dbReference type="EC" id="2.3.1.157" evidence="20"/>
<feature type="binding site" evidence="20">
    <location>
        <position position="73"/>
    </location>
    <ligand>
        <name>UDP-N-acetyl-alpha-D-glucosamine</name>
        <dbReference type="ChEBI" id="CHEBI:57705"/>
    </ligand>
</feature>
<comment type="similarity">
    <text evidence="4 20">In the C-terminal section; belongs to the transferase hexapeptide repeat family.</text>
</comment>
<dbReference type="GO" id="GO:0008360">
    <property type="term" value="P:regulation of cell shape"/>
    <property type="evidence" value="ECO:0007669"/>
    <property type="project" value="UniProtKB-KW"/>
</dbReference>
<evidence type="ECO:0000256" key="11">
    <source>
        <dbReference type="ARBA" id="ARBA00022842"/>
    </source>
</evidence>
<evidence type="ECO:0000256" key="20">
    <source>
        <dbReference type="HAMAP-Rule" id="MF_01631"/>
    </source>
</evidence>
<evidence type="ECO:0000313" key="23">
    <source>
        <dbReference type="Proteomes" id="UP000188603"/>
    </source>
</evidence>
<feature type="binding site" evidence="20">
    <location>
        <position position="228"/>
    </location>
    <ligand>
        <name>UDP-N-acetyl-alpha-D-glucosamine</name>
        <dbReference type="ChEBI" id="CHEBI:57705"/>
    </ligand>
</feature>
<evidence type="ECO:0000256" key="7">
    <source>
        <dbReference type="ARBA" id="ARBA00022679"/>
    </source>
</evidence>
<feature type="active site" description="Proton acceptor" evidence="20">
    <location>
        <position position="363"/>
    </location>
</feature>
<feature type="binding site" evidence="20">
    <location>
        <position position="103"/>
    </location>
    <ligand>
        <name>Mg(2+)</name>
        <dbReference type="ChEBI" id="CHEBI:18420"/>
    </ligand>
</feature>
<comment type="pathway">
    <text evidence="3 20">Nucleotide-sugar biosynthesis; UDP-N-acetyl-alpha-D-glucosamine biosynthesis; UDP-N-acetyl-alpha-D-glucosamine from N-acetyl-alpha-D-glucosamine 1-phosphate: step 1/1.</text>
</comment>
<feature type="binding site" evidence="20">
    <location>
        <position position="366"/>
    </location>
    <ligand>
        <name>UDP-N-acetyl-alpha-D-glucosamine</name>
        <dbReference type="ChEBI" id="CHEBI:57705"/>
    </ligand>
</feature>
<dbReference type="EC" id="2.7.7.23" evidence="20"/>
<dbReference type="GO" id="GO:0009245">
    <property type="term" value="P:lipid A biosynthetic process"/>
    <property type="evidence" value="ECO:0007669"/>
    <property type="project" value="UniProtKB-UniRule"/>
</dbReference>
<accession>A0A1U9K353</accession>
<keyword evidence="14 20" id="KW-0511">Multifunctional enzyme</keyword>
<evidence type="ECO:0000256" key="8">
    <source>
        <dbReference type="ARBA" id="ARBA00022695"/>
    </source>
</evidence>
<feature type="binding site" evidence="20">
    <location>
        <position position="351"/>
    </location>
    <ligand>
        <name>UDP-N-acetyl-alpha-D-glucosamine</name>
        <dbReference type="ChEBI" id="CHEBI:57705"/>
    </ligand>
</feature>
<dbReference type="KEGG" id="ntr:B0W44_00265"/>
<feature type="binding site" evidence="20">
    <location>
        <position position="155"/>
    </location>
    <ligand>
        <name>UDP-N-acetyl-alpha-D-glucosamine</name>
        <dbReference type="ChEBI" id="CHEBI:57705"/>
    </ligand>
</feature>
<dbReference type="InterPro" id="IPR005882">
    <property type="entry name" value="Bifunctional_GlmU"/>
</dbReference>
<evidence type="ECO:0000256" key="15">
    <source>
        <dbReference type="ARBA" id="ARBA00023315"/>
    </source>
</evidence>
<evidence type="ECO:0000256" key="18">
    <source>
        <dbReference type="ARBA" id="ARBA00048493"/>
    </source>
</evidence>
<dbReference type="RefSeq" id="WP_077718277.1">
    <property type="nucleotide sequence ID" value="NZ_CP019699.1"/>
</dbReference>
<comment type="catalytic activity">
    <reaction evidence="18 20">
        <text>N-acetyl-alpha-D-glucosamine 1-phosphate + UTP + H(+) = UDP-N-acetyl-alpha-D-glucosamine + diphosphate</text>
        <dbReference type="Rhea" id="RHEA:13509"/>
        <dbReference type="ChEBI" id="CHEBI:15378"/>
        <dbReference type="ChEBI" id="CHEBI:33019"/>
        <dbReference type="ChEBI" id="CHEBI:46398"/>
        <dbReference type="ChEBI" id="CHEBI:57705"/>
        <dbReference type="ChEBI" id="CHEBI:57776"/>
        <dbReference type="EC" id="2.7.7.23"/>
    </reaction>
</comment>
<name>A0A1U9K353_9BACL</name>
<dbReference type="GO" id="GO:0006048">
    <property type="term" value="P:UDP-N-acetylglucosamine biosynthetic process"/>
    <property type="evidence" value="ECO:0007669"/>
    <property type="project" value="UniProtKB-UniPathway"/>
</dbReference>
<evidence type="ECO:0000256" key="2">
    <source>
        <dbReference type="ARBA" id="ARBA00005166"/>
    </source>
</evidence>
<feature type="binding site" evidence="20">
    <location>
        <position position="423"/>
    </location>
    <ligand>
        <name>acetyl-CoA</name>
        <dbReference type="ChEBI" id="CHEBI:57288"/>
    </ligand>
</feature>
<dbReference type="GO" id="GO:0019134">
    <property type="term" value="F:glucosamine-1-phosphate N-acetyltransferase activity"/>
    <property type="evidence" value="ECO:0007669"/>
    <property type="project" value="UniProtKB-UniRule"/>
</dbReference>
<dbReference type="UniPathway" id="UPA00113">
    <property type="reaction ID" value="UER00532"/>
</dbReference>
<dbReference type="InterPro" id="IPR005835">
    <property type="entry name" value="NTP_transferase_dom"/>
</dbReference>
<dbReference type="GO" id="GO:0000902">
    <property type="term" value="P:cell morphogenesis"/>
    <property type="evidence" value="ECO:0007669"/>
    <property type="project" value="UniProtKB-UniRule"/>
</dbReference>
<keyword evidence="9 20" id="KW-0479">Metal-binding</keyword>
<dbReference type="PROSITE" id="PS00101">
    <property type="entry name" value="HEXAPEP_TRANSFERASES"/>
    <property type="match status" value="1"/>
</dbReference>
<feature type="binding site" evidence="20">
    <location>
        <begin position="9"/>
        <end position="12"/>
    </location>
    <ligand>
        <name>UDP-N-acetyl-alpha-D-glucosamine</name>
        <dbReference type="ChEBI" id="CHEBI:57705"/>
    </ligand>
</feature>
<dbReference type="CDD" id="cd02540">
    <property type="entry name" value="GT2_GlmU_N_bac"/>
    <property type="match status" value="1"/>
</dbReference>
<dbReference type="STRING" id="1471761.B0W44_00265"/>
<keyword evidence="12 20" id="KW-0133">Cell shape</keyword>
<feature type="binding site" evidence="20">
    <location>
        <begin position="78"/>
        <end position="79"/>
    </location>
    <ligand>
        <name>UDP-N-acetyl-alpha-D-glucosamine</name>
        <dbReference type="ChEBI" id="CHEBI:57705"/>
    </ligand>
</feature>
<evidence type="ECO:0000256" key="9">
    <source>
        <dbReference type="ARBA" id="ARBA00022723"/>
    </source>
</evidence>
<feature type="binding site" evidence="20">
    <location>
        <position position="333"/>
    </location>
    <ligand>
        <name>UDP-N-acetyl-alpha-D-glucosamine</name>
        <dbReference type="ChEBI" id="CHEBI:57705"/>
    </ligand>
</feature>
<comment type="catalytic activity">
    <reaction evidence="17 20">
        <text>alpha-D-glucosamine 1-phosphate + acetyl-CoA = N-acetyl-alpha-D-glucosamine 1-phosphate + CoA + H(+)</text>
        <dbReference type="Rhea" id="RHEA:13725"/>
        <dbReference type="ChEBI" id="CHEBI:15378"/>
        <dbReference type="ChEBI" id="CHEBI:57287"/>
        <dbReference type="ChEBI" id="CHEBI:57288"/>
        <dbReference type="ChEBI" id="CHEBI:57776"/>
        <dbReference type="ChEBI" id="CHEBI:58516"/>
        <dbReference type="EC" id="2.3.1.157"/>
    </reaction>
</comment>
<dbReference type="Proteomes" id="UP000188603">
    <property type="component" value="Chromosome"/>
</dbReference>
<sequence length="464" mass="50934">MSQTYAVILAAGQGTRMKSNKHKVLHPIGGKPMIEHIVRSMEQLGVDKIVVVVGYGAESVRRYLGDRVHYAMQQEPLGTGHAVRQAEEHLKGLPGSTLVINGDNPLITVETYRDFVRDFADKGVAASMLTAVVDNPTGYGRVLRSHAGDVERVVEEKDASEEERKVREINTGTFCFDNSKLFDALKKVNNDNAQGEYYLPDTLRVLRKQGHRIRAYRVRDASETVGINNRIQLAEAEAIWRKRVLERHMLEGVTIVDPNHTYIETDVEIGRDTTILPGTVLRGNTVIGENCIIGPNADIRDCRIADGVTVEHSTLRESRVGSQSTVGPYAYVRPNSSIGERVKIGDFVEVKNAVIGTGTKVSHLSYIGDADLGESVNVGCGAVTVNYDGERKWRTVVGDRSFIGCNANLIAPVHIGRDTYIAAGSTITDDIPDDAFAIARERQTTKPEYAKKLRAKKANGGGKK</sequence>
<evidence type="ECO:0000256" key="17">
    <source>
        <dbReference type="ARBA" id="ARBA00048247"/>
    </source>
</evidence>
<dbReference type="InterPro" id="IPR011004">
    <property type="entry name" value="Trimer_LpxA-like_sf"/>
</dbReference>
<dbReference type="GO" id="GO:0009252">
    <property type="term" value="P:peptidoglycan biosynthetic process"/>
    <property type="evidence" value="ECO:0007669"/>
    <property type="project" value="UniProtKB-UniRule"/>
</dbReference>
<feature type="binding site" evidence="20">
    <location>
        <position position="170"/>
    </location>
    <ligand>
        <name>UDP-N-acetyl-alpha-D-glucosamine</name>
        <dbReference type="ChEBI" id="CHEBI:57705"/>
    </ligand>
</feature>
<dbReference type="OrthoDB" id="9775031at2"/>
<comment type="subunit">
    <text evidence="20">Homotrimer.</text>
</comment>
<dbReference type="Gene3D" id="3.90.550.10">
    <property type="entry name" value="Spore Coat Polysaccharide Biosynthesis Protein SpsA, Chain A"/>
    <property type="match status" value="1"/>
</dbReference>
<dbReference type="NCBIfam" id="TIGR01173">
    <property type="entry name" value="glmU"/>
    <property type="match status" value="1"/>
</dbReference>
<feature type="binding site" evidence="20">
    <location>
        <position position="228"/>
    </location>
    <ligand>
        <name>Mg(2+)</name>
        <dbReference type="ChEBI" id="CHEBI:18420"/>
    </ligand>
</feature>
<feature type="binding site" evidence="20">
    <location>
        <begin position="386"/>
        <end position="387"/>
    </location>
    <ligand>
        <name>acetyl-CoA</name>
        <dbReference type="ChEBI" id="CHEBI:57288"/>
    </ligand>
</feature>
<dbReference type="Pfam" id="PF00132">
    <property type="entry name" value="Hexapep"/>
    <property type="match status" value="3"/>
</dbReference>
<gene>
    <name evidence="20" type="primary">glmU</name>
    <name evidence="22" type="ORF">B0W44_00265</name>
</gene>
<dbReference type="GO" id="GO:0016020">
    <property type="term" value="C:membrane"/>
    <property type="evidence" value="ECO:0007669"/>
    <property type="project" value="GOC"/>
</dbReference>
<feature type="domain" description="Nucleotidyl transferase" evidence="21">
    <location>
        <begin position="6"/>
        <end position="215"/>
    </location>
</feature>
<comment type="subcellular location">
    <subcellularLocation>
        <location evidence="1 20">Cytoplasm</location>
    </subcellularLocation>
</comment>
<dbReference type="Gene3D" id="2.160.10.10">
    <property type="entry name" value="Hexapeptide repeat proteins"/>
    <property type="match status" value="1"/>
</dbReference>
<evidence type="ECO:0000256" key="5">
    <source>
        <dbReference type="ARBA" id="ARBA00007947"/>
    </source>
</evidence>
<comment type="pathway">
    <text evidence="20">Bacterial outer membrane biogenesis; LPS lipid A biosynthesis.</text>
</comment>
<dbReference type="SUPFAM" id="SSF51161">
    <property type="entry name" value="Trimeric LpxA-like enzymes"/>
    <property type="match status" value="1"/>
</dbReference>
<evidence type="ECO:0000256" key="19">
    <source>
        <dbReference type="ARBA" id="ARBA00049628"/>
    </source>
</evidence>
<dbReference type="InterPro" id="IPR018357">
    <property type="entry name" value="Hexapep_transf_CS"/>
</dbReference>
<feature type="binding site" evidence="20">
    <location>
        <position position="23"/>
    </location>
    <ligand>
        <name>UDP-N-acetyl-alpha-D-glucosamine</name>
        <dbReference type="ChEBI" id="CHEBI:57705"/>
    </ligand>
</feature>
<dbReference type="GO" id="GO:0005737">
    <property type="term" value="C:cytoplasm"/>
    <property type="evidence" value="ECO:0007669"/>
    <property type="project" value="UniProtKB-SubCell"/>
</dbReference>
<keyword evidence="7 20" id="KW-0808">Transferase</keyword>
<organism evidence="22 23">
    <name type="scientific">Novibacillus thermophilus</name>
    <dbReference type="NCBI Taxonomy" id="1471761"/>
    <lineage>
        <taxon>Bacteria</taxon>
        <taxon>Bacillati</taxon>
        <taxon>Bacillota</taxon>
        <taxon>Bacilli</taxon>
        <taxon>Bacillales</taxon>
        <taxon>Thermoactinomycetaceae</taxon>
        <taxon>Novibacillus</taxon>
    </lineage>
</organism>
<evidence type="ECO:0000313" key="22">
    <source>
        <dbReference type="EMBL" id="AQS54461.1"/>
    </source>
</evidence>
<dbReference type="EMBL" id="CP019699">
    <property type="protein sequence ID" value="AQS54461.1"/>
    <property type="molecule type" value="Genomic_DNA"/>
</dbReference>
<evidence type="ECO:0000256" key="13">
    <source>
        <dbReference type="ARBA" id="ARBA00022984"/>
    </source>
</evidence>
<evidence type="ECO:0000256" key="3">
    <source>
        <dbReference type="ARBA" id="ARBA00005208"/>
    </source>
</evidence>
<evidence type="ECO:0000256" key="1">
    <source>
        <dbReference type="ARBA" id="ARBA00004496"/>
    </source>
</evidence>
<keyword evidence="6 20" id="KW-0963">Cytoplasm</keyword>
<keyword evidence="15 20" id="KW-0012">Acyltransferase</keyword>
<comment type="pathway">
    <text evidence="2 20">Nucleotide-sugar biosynthesis; UDP-N-acetyl-alpha-D-glucosamine biosynthesis; N-acetyl-alpha-D-glucosamine 1-phosphate from alpha-D-glucosamine 6-phosphate (route II): step 2/2.</text>
</comment>
<feature type="region of interest" description="Pyrophosphorylase" evidence="20">
    <location>
        <begin position="1"/>
        <end position="230"/>
    </location>
</feature>
<evidence type="ECO:0000259" key="21">
    <source>
        <dbReference type="Pfam" id="PF00483"/>
    </source>
</evidence>
<feature type="region of interest" description="Linker" evidence="20">
    <location>
        <begin position="231"/>
        <end position="251"/>
    </location>
</feature>
<keyword evidence="8 20" id="KW-0548">Nucleotidyltransferase</keyword>
<evidence type="ECO:0000256" key="4">
    <source>
        <dbReference type="ARBA" id="ARBA00007707"/>
    </source>
</evidence>
<keyword evidence="11 20" id="KW-0460">Magnesium</keyword>
<dbReference type="InterPro" id="IPR029044">
    <property type="entry name" value="Nucleotide-diphossugar_trans"/>
</dbReference>
<dbReference type="HAMAP" id="MF_01631">
    <property type="entry name" value="GlmU"/>
    <property type="match status" value="1"/>
</dbReference>
<evidence type="ECO:0000256" key="12">
    <source>
        <dbReference type="ARBA" id="ARBA00022960"/>
    </source>
</evidence>
<evidence type="ECO:0000256" key="14">
    <source>
        <dbReference type="ARBA" id="ARBA00023268"/>
    </source>
</evidence>